<evidence type="ECO:0000313" key="3">
    <source>
        <dbReference type="EMBL" id="APT85097.1"/>
    </source>
</evidence>
<keyword evidence="2" id="KW-1133">Transmembrane helix</keyword>
<dbReference type="AlphaFoldDB" id="A0A1L7CGX6"/>
<protein>
    <recommendedName>
        <fullName evidence="5">DUF3040 domain-containing protein</fullName>
    </recommendedName>
</protein>
<dbReference type="STRING" id="1431546.CAQU_08475"/>
<dbReference type="OrthoDB" id="5244024at2"/>
<sequence length="130" mass="13964">MALSEQEQRMLREIEAQLYADDPAFGGAGARKPGFSAKAVAFGLLGLVLLIGGIALFTISHYFMWLSVVGFVVMFGTGIWVLQGGSSDDAEDASVSLSRGPRGVSKMPKSAGDSGLGQRMEDNFRKRFEQ</sequence>
<gene>
    <name evidence="3" type="ORF">CAQU_08475</name>
</gene>
<feature type="region of interest" description="Disordered" evidence="1">
    <location>
        <begin position="85"/>
        <end position="130"/>
    </location>
</feature>
<dbReference type="KEGG" id="caqu:CAQU_08475"/>
<dbReference type="Pfam" id="PF11239">
    <property type="entry name" value="DUF3040"/>
    <property type="match status" value="1"/>
</dbReference>
<evidence type="ECO:0000256" key="2">
    <source>
        <dbReference type="SAM" id="Phobius"/>
    </source>
</evidence>
<dbReference type="InterPro" id="IPR021401">
    <property type="entry name" value="DUF3040"/>
</dbReference>
<feature type="transmembrane region" description="Helical" evidence="2">
    <location>
        <begin position="63"/>
        <end position="82"/>
    </location>
</feature>
<accession>A0A1L7CGX6</accession>
<evidence type="ECO:0000313" key="4">
    <source>
        <dbReference type="Proteomes" id="UP000185478"/>
    </source>
</evidence>
<feature type="compositionally biased region" description="Basic and acidic residues" evidence="1">
    <location>
        <begin position="119"/>
        <end position="130"/>
    </location>
</feature>
<name>A0A1L7CGX6_9CORY</name>
<keyword evidence="4" id="KW-1185">Reference proteome</keyword>
<proteinExistence type="predicted"/>
<dbReference type="RefSeq" id="WP_075726829.1">
    <property type="nucleotide sequence ID" value="NZ_CP009245.1"/>
</dbReference>
<evidence type="ECO:0000256" key="1">
    <source>
        <dbReference type="SAM" id="MobiDB-lite"/>
    </source>
</evidence>
<organism evidence="3 4">
    <name type="scientific">Corynebacterium aquilae DSM 44791</name>
    <dbReference type="NCBI Taxonomy" id="1431546"/>
    <lineage>
        <taxon>Bacteria</taxon>
        <taxon>Bacillati</taxon>
        <taxon>Actinomycetota</taxon>
        <taxon>Actinomycetes</taxon>
        <taxon>Mycobacteriales</taxon>
        <taxon>Corynebacteriaceae</taxon>
        <taxon>Corynebacterium</taxon>
    </lineage>
</organism>
<reference evidence="3 4" key="1">
    <citation type="submission" date="2014-08" db="EMBL/GenBank/DDBJ databases">
        <title>Complete genome sequence of Corynebacterium aquilae S-613T(T) (=DSM 44791(T)), isolated from the choana of a healthy golden eagle.</title>
        <authorList>
            <person name="Ruckert C."/>
            <person name="Albersmeier A."/>
            <person name="Winkler A."/>
            <person name="Kalinowski J."/>
        </authorList>
    </citation>
    <scope>NUCLEOTIDE SEQUENCE [LARGE SCALE GENOMIC DNA]</scope>
    <source>
        <strain evidence="3 4">S-613</strain>
    </source>
</reference>
<feature type="transmembrane region" description="Helical" evidence="2">
    <location>
        <begin position="39"/>
        <end position="57"/>
    </location>
</feature>
<evidence type="ECO:0008006" key="5">
    <source>
        <dbReference type="Google" id="ProtNLM"/>
    </source>
</evidence>
<dbReference type="EMBL" id="CP009245">
    <property type="protein sequence ID" value="APT85097.1"/>
    <property type="molecule type" value="Genomic_DNA"/>
</dbReference>
<keyword evidence="2" id="KW-0812">Transmembrane</keyword>
<keyword evidence="2" id="KW-0472">Membrane</keyword>
<dbReference type="Proteomes" id="UP000185478">
    <property type="component" value="Chromosome"/>
</dbReference>